<name>A0A2K9VSD4_9ABAC</name>
<keyword evidence="2" id="KW-1185">Reference proteome</keyword>
<evidence type="ECO:0000313" key="2">
    <source>
        <dbReference type="Proteomes" id="UP000297194"/>
    </source>
</evidence>
<dbReference type="GeneID" id="40527056"/>
<protein>
    <submittedName>
        <fullName evidence="1">Uncharacterized protein</fullName>
    </submittedName>
</protein>
<reference evidence="1" key="1">
    <citation type="journal article" date="2017" name="Virus Genes">
        <title>The complete genome sequence of a third distinct baculovirus isolated from the true armyworm, Mythimna unipuncta, contains two copies of the lef-7 gene.</title>
        <authorList>
            <person name="Harrison R.L."/>
            <person name="Mowery J.D."/>
            <person name="Rowley D.L."/>
            <person name="Bauchan G.R."/>
            <person name="Theilmann D.A."/>
            <person name="Rohrmann G.F."/>
            <person name="Erlandson M.A."/>
        </authorList>
    </citation>
    <scope>NUCLEOTIDE SEQUENCE [LARGE SCALE GENOMIC DNA]</scope>
    <source>
        <strain evidence="1">#7</strain>
    </source>
</reference>
<accession>A0A2K9VSD4</accession>
<dbReference type="RefSeq" id="YP_009666776.1">
    <property type="nucleotide sequence ID" value="NC_043530.1"/>
</dbReference>
<organism evidence="1 2">
    <name type="scientific">Mythimna unipuncta nucleopolyhedrovirus</name>
    <dbReference type="NCBI Taxonomy" id="447897"/>
    <lineage>
        <taxon>Viruses</taxon>
        <taxon>Viruses incertae sedis</taxon>
        <taxon>Naldaviricetes</taxon>
        <taxon>Lefavirales</taxon>
        <taxon>Baculoviridae</taxon>
        <taxon>Alphabaculovirus</taxon>
    </lineage>
</organism>
<proteinExistence type="predicted"/>
<dbReference type="Proteomes" id="UP000297194">
    <property type="component" value="Segment"/>
</dbReference>
<dbReference type="EMBL" id="MF375894">
    <property type="protein sequence ID" value="AUV65381.1"/>
    <property type="molecule type" value="Genomic_DNA"/>
</dbReference>
<dbReference type="KEGG" id="vg:40527056"/>
<sequence>MEEQDSNDIFHENKIKLMTYVNYVNIERYSFVRRSGDNYFYLDKYTDKEVVFSYRRPTLNDYAGYLILVY</sequence>
<evidence type="ECO:0000313" key="1">
    <source>
        <dbReference type="EMBL" id="AUV65381.1"/>
    </source>
</evidence>